<gene>
    <name evidence="2" type="ORF">KPH14_012676</name>
</gene>
<evidence type="ECO:0000313" key="2">
    <source>
        <dbReference type="EMBL" id="KAK2577807.1"/>
    </source>
</evidence>
<sequence>MNQEIKSESIQTDEREIYIRNDNAGLRSRDPSLENTGEAVQGQVNQNEDHNEILNERKLRRAPGRPRIERIGQRGCPRRLFHYRTCSEDSNQTDIDEQDITEPSEGNLTELVAHVAEIPMEDALTGEDKFE</sequence>
<comment type="caution">
    <text evidence="2">The sequence shown here is derived from an EMBL/GenBank/DDBJ whole genome shotgun (WGS) entry which is preliminary data.</text>
</comment>
<reference evidence="2" key="2">
    <citation type="journal article" date="2023" name="Commun. Biol.">
        <title>Intrasexual cuticular hydrocarbon dimorphism in a wasp sheds light on hydrocarbon biosynthesis genes in Hymenoptera.</title>
        <authorList>
            <person name="Moris V.C."/>
            <person name="Podsiadlowski L."/>
            <person name="Martin S."/>
            <person name="Oeyen J.P."/>
            <person name="Donath A."/>
            <person name="Petersen M."/>
            <person name="Wilbrandt J."/>
            <person name="Misof B."/>
            <person name="Liedtke D."/>
            <person name="Thamm M."/>
            <person name="Scheiner R."/>
            <person name="Schmitt T."/>
            <person name="Niehuis O."/>
        </authorList>
    </citation>
    <scope>NUCLEOTIDE SEQUENCE</scope>
    <source>
        <strain evidence="2">GBR_01_08_01A</strain>
    </source>
</reference>
<keyword evidence="3" id="KW-1185">Reference proteome</keyword>
<protein>
    <submittedName>
        <fullName evidence="2">Uncharacterized protein</fullName>
    </submittedName>
</protein>
<dbReference type="AlphaFoldDB" id="A0AAD9RDR5"/>
<name>A0AAD9RDR5_9HYME</name>
<reference evidence="2" key="1">
    <citation type="submission" date="2021-08" db="EMBL/GenBank/DDBJ databases">
        <authorList>
            <person name="Misof B."/>
            <person name="Oliver O."/>
            <person name="Podsiadlowski L."/>
            <person name="Donath A."/>
            <person name="Peters R."/>
            <person name="Mayer C."/>
            <person name="Rust J."/>
            <person name="Gunkel S."/>
            <person name="Lesny P."/>
            <person name="Martin S."/>
            <person name="Oeyen J.P."/>
            <person name="Petersen M."/>
            <person name="Panagiotis P."/>
            <person name="Wilbrandt J."/>
            <person name="Tanja T."/>
        </authorList>
    </citation>
    <scope>NUCLEOTIDE SEQUENCE</scope>
    <source>
        <strain evidence="2">GBR_01_08_01A</strain>
        <tissue evidence="2">Thorax + abdomen</tissue>
    </source>
</reference>
<evidence type="ECO:0000313" key="3">
    <source>
        <dbReference type="Proteomes" id="UP001258017"/>
    </source>
</evidence>
<evidence type="ECO:0000256" key="1">
    <source>
        <dbReference type="SAM" id="MobiDB-lite"/>
    </source>
</evidence>
<organism evidence="2 3">
    <name type="scientific">Odynerus spinipes</name>
    <dbReference type="NCBI Taxonomy" id="1348599"/>
    <lineage>
        <taxon>Eukaryota</taxon>
        <taxon>Metazoa</taxon>
        <taxon>Ecdysozoa</taxon>
        <taxon>Arthropoda</taxon>
        <taxon>Hexapoda</taxon>
        <taxon>Insecta</taxon>
        <taxon>Pterygota</taxon>
        <taxon>Neoptera</taxon>
        <taxon>Endopterygota</taxon>
        <taxon>Hymenoptera</taxon>
        <taxon>Apocrita</taxon>
        <taxon>Aculeata</taxon>
        <taxon>Vespoidea</taxon>
        <taxon>Vespidae</taxon>
        <taxon>Eumeninae</taxon>
        <taxon>Odynerus</taxon>
    </lineage>
</organism>
<dbReference type="Proteomes" id="UP001258017">
    <property type="component" value="Unassembled WGS sequence"/>
</dbReference>
<proteinExistence type="predicted"/>
<feature type="region of interest" description="Disordered" evidence="1">
    <location>
        <begin position="22"/>
        <end position="52"/>
    </location>
</feature>
<accession>A0AAD9RDR5</accession>
<dbReference type="EMBL" id="JAIFRP010001125">
    <property type="protein sequence ID" value="KAK2577807.1"/>
    <property type="molecule type" value="Genomic_DNA"/>
</dbReference>